<reference evidence="1 2" key="1">
    <citation type="submission" date="2017-09" db="EMBL/GenBank/DDBJ databases">
        <title>Depth-based differentiation of microbial function through sediment-hosted aquifers and enrichment of novel symbionts in the deep terrestrial subsurface.</title>
        <authorList>
            <person name="Probst A.J."/>
            <person name="Ladd B."/>
            <person name="Jarett J.K."/>
            <person name="Geller-Mcgrath D.E."/>
            <person name="Sieber C.M."/>
            <person name="Emerson J.B."/>
            <person name="Anantharaman K."/>
            <person name="Thomas B.C."/>
            <person name="Malmstrom R."/>
            <person name="Stieglmeier M."/>
            <person name="Klingl A."/>
            <person name="Woyke T."/>
            <person name="Ryan C.M."/>
            <person name="Banfield J.F."/>
        </authorList>
    </citation>
    <scope>NUCLEOTIDE SEQUENCE [LARGE SCALE GENOMIC DNA]</scope>
    <source>
        <strain evidence="1">CG11_big_fil_rev_8_21_14_0_20_35_14</strain>
    </source>
</reference>
<gene>
    <name evidence="1" type="ORF">COV86_01750</name>
</gene>
<accession>A0A2H0KN21</accession>
<protein>
    <submittedName>
        <fullName evidence="1">Uncharacterized protein</fullName>
    </submittedName>
</protein>
<evidence type="ECO:0000313" key="1">
    <source>
        <dbReference type="EMBL" id="PIQ72650.1"/>
    </source>
</evidence>
<dbReference type="EMBL" id="PCVL01000021">
    <property type="protein sequence ID" value="PIQ72650.1"/>
    <property type="molecule type" value="Genomic_DNA"/>
</dbReference>
<organism evidence="1 2">
    <name type="scientific">Candidatus Roizmanbacteria bacterium CG11_big_fil_rev_8_21_14_0_20_35_14</name>
    <dbReference type="NCBI Taxonomy" id="1974855"/>
    <lineage>
        <taxon>Bacteria</taxon>
        <taxon>Candidatus Roizmaniibacteriota</taxon>
    </lineage>
</organism>
<dbReference type="AlphaFoldDB" id="A0A2H0KN21"/>
<evidence type="ECO:0000313" key="2">
    <source>
        <dbReference type="Proteomes" id="UP000229570"/>
    </source>
</evidence>
<sequence length="81" mass="9099">MDKPPIITTDSTPVASLNSSLPSYIRTEYNAKAEKAKTGCINDFCPAYWRYAGVACLGCVRKYEQIDYWGWGTTKVIKDIN</sequence>
<comment type="caution">
    <text evidence="1">The sequence shown here is derived from an EMBL/GenBank/DDBJ whole genome shotgun (WGS) entry which is preliminary data.</text>
</comment>
<proteinExistence type="predicted"/>
<dbReference type="Proteomes" id="UP000229570">
    <property type="component" value="Unassembled WGS sequence"/>
</dbReference>
<name>A0A2H0KN21_9BACT</name>